<feature type="transmembrane region" description="Helical" evidence="9">
    <location>
        <begin position="6"/>
        <end position="25"/>
    </location>
</feature>
<evidence type="ECO:0000313" key="10">
    <source>
        <dbReference type="EMBL" id="WTP91527.1"/>
    </source>
</evidence>
<dbReference type="EMBL" id="CP108140">
    <property type="protein sequence ID" value="WTP91527.1"/>
    <property type="molecule type" value="Genomic_DNA"/>
</dbReference>
<feature type="transmembrane region" description="Helical" evidence="9">
    <location>
        <begin position="32"/>
        <end position="50"/>
    </location>
</feature>
<dbReference type="PANTHER" id="PTHR11795">
    <property type="entry name" value="BRANCHED-CHAIN AMINO ACID TRANSPORT SYSTEM PERMEASE PROTEIN LIVH"/>
    <property type="match status" value="1"/>
</dbReference>
<keyword evidence="2" id="KW-0813">Transport</keyword>
<dbReference type="GO" id="GO:0005886">
    <property type="term" value="C:plasma membrane"/>
    <property type="evidence" value="ECO:0007669"/>
    <property type="project" value="UniProtKB-SubCell"/>
</dbReference>
<feature type="transmembrane region" description="Helical" evidence="9">
    <location>
        <begin position="218"/>
        <end position="251"/>
    </location>
</feature>
<keyword evidence="7 9" id="KW-0472">Membrane</keyword>
<dbReference type="GO" id="GO:0006865">
    <property type="term" value="P:amino acid transport"/>
    <property type="evidence" value="ECO:0007669"/>
    <property type="project" value="UniProtKB-KW"/>
</dbReference>
<keyword evidence="3" id="KW-1003">Cell membrane</keyword>
<feature type="transmembrane region" description="Helical" evidence="9">
    <location>
        <begin position="139"/>
        <end position="158"/>
    </location>
</feature>
<sequence>MNLILAGLTEGFVLAAVALAVVLILRTTQVINFAQGSMLMLTTFIAWTVLQHSGSYWLSLITALVSGLVLGAAAERFLIRWVEGRHLYNSVILTFGLLIVLEAVAGMIWGSTLRSYPTAFSVQGFTIGGARLLLSPADLFTVGAVCATLAALVVMFRFSAVGLRMRATAYEPEIAQLLGVRVNRMLTLGWALAAMVGALAGVLVAPTTSVGPSQFDPVLIYGFTAAVIGGLESPVGAVVGGIVLGCVLSLISGYASPALGPLATFGFLIAVLAIRPAGLFGSAAGRKV</sequence>
<evidence type="ECO:0000256" key="5">
    <source>
        <dbReference type="ARBA" id="ARBA00022970"/>
    </source>
</evidence>
<dbReference type="Pfam" id="PF02653">
    <property type="entry name" value="BPD_transp_2"/>
    <property type="match status" value="1"/>
</dbReference>
<dbReference type="AlphaFoldDB" id="A0AAU1ICC7"/>
<dbReference type="PANTHER" id="PTHR11795:SF451">
    <property type="entry name" value="ABC TRANSPORTER PERMEASE PROTEIN"/>
    <property type="match status" value="1"/>
</dbReference>
<keyword evidence="6 9" id="KW-1133">Transmembrane helix</keyword>
<evidence type="ECO:0000256" key="4">
    <source>
        <dbReference type="ARBA" id="ARBA00022692"/>
    </source>
</evidence>
<organism evidence="10">
    <name type="scientific">Streptomyces sp. NBC_00180</name>
    <dbReference type="NCBI Taxonomy" id="2903632"/>
    <lineage>
        <taxon>Bacteria</taxon>
        <taxon>Bacillati</taxon>
        <taxon>Actinomycetota</taxon>
        <taxon>Actinomycetes</taxon>
        <taxon>Kitasatosporales</taxon>
        <taxon>Streptomycetaceae</taxon>
        <taxon>Streptomyces</taxon>
    </lineage>
</organism>
<evidence type="ECO:0000256" key="3">
    <source>
        <dbReference type="ARBA" id="ARBA00022475"/>
    </source>
</evidence>
<keyword evidence="5" id="KW-0029">Amino-acid transport</keyword>
<feature type="transmembrane region" description="Helical" evidence="9">
    <location>
        <begin position="258"/>
        <end position="278"/>
    </location>
</feature>
<protein>
    <submittedName>
        <fullName evidence="10">Branched-chain amino acid ABC transporter permease</fullName>
    </submittedName>
</protein>
<dbReference type="InterPro" id="IPR052157">
    <property type="entry name" value="BCAA_transport_permease"/>
</dbReference>
<proteinExistence type="inferred from homology"/>
<evidence type="ECO:0000256" key="2">
    <source>
        <dbReference type="ARBA" id="ARBA00022448"/>
    </source>
</evidence>
<dbReference type="InterPro" id="IPR001851">
    <property type="entry name" value="ABC_transp_permease"/>
</dbReference>
<evidence type="ECO:0000256" key="1">
    <source>
        <dbReference type="ARBA" id="ARBA00004651"/>
    </source>
</evidence>
<name>A0AAU1ICC7_9ACTN</name>
<dbReference type="CDD" id="cd06582">
    <property type="entry name" value="TM_PBP1_LivH_like"/>
    <property type="match status" value="1"/>
</dbReference>
<dbReference type="GO" id="GO:0022857">
    <property type="term" value="F:transmembrane transporter activity"/>
    <property type="evidence" value="ECO:0007669"/>
    <property type="project" value="InterPro"/>
</dbReference>
<keyword evidence="4 9" id="KW-0812">Transmembrane</keyword>
<gene>
    <name evidence="10" type="ORF">OG477_42490</name>
</gene>
<evidence type="ECO:0000256" key="8">
    <source>
        <dbReference type="ARBA" id="ARBA00037998"/>
    </source>
</evidence>
<accession>A0AAU1ICC7</accession>
<feature type="transmembrane region" description="Helical" evidence="9">
    <location>
        <begin position="86"/>
        <end position="109"/>
    </location>
</feature>
<comment type="similarity">
    <text evidence="8">Belongs to the binding-protein-dependent transport system permease family. LivHM subfamily.</text>
</comment>
<evidence type="ECO:0000256" key="9">
    <source>
        <dbReference type="SAM" id="Phobius"/>
    </source>
</evidence>
<feature type="transmembrane region" description="Helical" evidence="9">
    <location>
        <begin position="186"/>
        <end position="206"/>
    </location>
</feature>
<reference evidence="10" key="1">
    <citation type="submission" date="2022-10" db="EMBL/GenBank/DDBJ databases">
        <title>The complete genomes of actinobacterial strains from the NBC collection.</title>
        <authorList>
            <person name="Joergensen T.S."/>
            <person name="Alvarez Arevalo M."/>
            <person name="Sterndorff E.B."/>
            <person name="Faurdal D."/>
            <person name="Vuksanovic O."/>
            <person name="Mourched A.-S."/>
            <person name="Charusanti P."/>
            <person name="Shaw S."/>
            <person name="Blin K."/>
            <person name="Weber T."/>
        </authorList>
    </citation>
    <scope>NUCLEOTIDE SEQUENCE</scope>
    <source>
        <strain evidence="10">NBC 00180</strain>
    </source>
</reference>
<evidence type="ECO:0000256" key="7">
    <source>
        <dbReference type="ARBA" id="ARBA00023136"/>
    </source>
</evidence>
<feature type="transmembrane region" description="Helical" evidence="9">
    <location>
        <begin position="56"/>
        <end position="74"/>
    </location>
</feature>
<comment type="subcellular location">
    <subcellularLocation>
        <location evidence="1">Cell membrane</location>
        <topology evidence="1">Multi-pass membrane protein</topology>
    </subcellularLocation>
</comment>
<evidence type="ECO:0000256" key="6">
    <source>
        <dbReference type="ARBA" id="ARBA00022989"/>
    </source>
</evidence>